<dbReference type="PANTHER" id="PTHR47106:SF1">
    <property type="entry name" value="COILED-COIL-HELIX-COILED-COIL-HELIX DOMAIN-CONTAINING PROTEIN 5"/>
    <property type="match status" value="1"/>
</dbReference>
<evidence type="ECO:0000313" key="2">
    <source>
        <dbReference type="EMBL" id="GAV51575.1"/>
    </source>
</evidence>
<dbReference type="AlphaFoldDB" id="A0A1Q3A771"/>
<dbReference type="InterPro" id="IPR031731">
    <property type="entry name" value="CX9C"/>
</dbReference>
<organism evidence="2 3">
    <name type="scientific">Zygosaccharomyces rouxii</name>
    <dbReference type="NCBI Taxonomy" id="4956"/>
    <lineage>
        <taxon>Eukaryota</taxon>
        <taxon>Fungi</taxon>
        <taxon>Dikarya</taxon>
        <taxon>Ascomycota</taxon>
        <taxon>Saccharomycotina</taxon>
        <taxon>Saccharomycetes</taxon>
        <taxon>Saccharomycetales</taxon>
        <taxon>Saccharomycetaceae</taxon>
        <taxon>Zygosaccharomyces</taxon>
    </lineage>
</organism>
<dbReference type="EMBL" id="BDGX01000032">
    <property type="protein sequence ID" value="GAV51575.1"/>
    <property type="molecule type" value="Genomic_DNA"/>
</dbReference>
<reference evidence="2 3" key="1">
    <citation type="submission" date="2016-08" db="EMBL/GenBank/DDBJ databases">
        <title>Draft genome sequence of allopolyploid Zygosaccharomyces rouxii.</title>
        <authorList>
            <person name="Watanabe J."/>
            <person name="Uehara K."/>
            <person name="Mogi Y."/>
            <person name="Tsukioka Y."/>
        </authorList>
    </citation>
    <scope>NUCLEOTIDE SEQUENCE [LARGE SCALE GENOMIC DNA]</scope>
    <source>
        <strain evidence="2 3">NBRC 110957</strain>
    </source>
</reference>
<dbReference type="GO" id="GO:0005758">
    <property type="term" value="C:mitochondrial intermembrane space"/>
    <property type="evidence" value="ECO:0007669"/>
    <property type="project" value="TreeGrafter"/>
</dbReference>
<dbReference type="Proteomes" id="UP000187013">
    <property type="component" value="Unassembled WGS sequence"/>
</dbReference>
<dbReference type="Gene3D" id="1.10.287.2900">
    <property type="match status" value="2"/>
</dbReference>
<name>A0A1Q3A771_ZYGRO</name>
<comment type="caution">
    <text evidence="2">The sequence shown here is derived from an EMBL/GenBank/DDBJ whole genome shotgun (WGS) entry which is preliminary data.</text>
</comment>
<feature type="domain" description="IMS import disulfide relay-system CHCH-CHCH-like Cx9C" evidence="1">
    <location>
        <begin position="10"/>
        <end position="53"/>
    </location>
</feature>
<feature type="domain" description="IMS import disulfide relay-system CHCH-CHCH-like Cx9C" evidence="1">
    <location>
        <begin position="58"/>
        <end position="100"/>
    </location>
</feature>
<dbReference type="InterPro" id="IPR052848">
    <property type="entry name" value="CHCH_domain-containing_protein"/>
</dbReference>
<dbReference type="GO" id="GO:0045333">
    <property type="term" value="P:cellular respiration"/>
    <property type="evidence" value="ECO:0007669"/>
    <property type="project" value="TreeGrafter"/>
</dbReference>
<evidence type="ECO:0000259" key="1">
    <source>
        <dbReference type="Pfam" id="PF16860"/>
    </source>
</evidence>
<evidence type="ECO:0000313" key="3">
    <source>
        <dbReference type="Proteomes" id="UP000187013"/>
    </source>
</evidence>
<protein>
    <recommendedName>
        <fullName evidence="1">IMS import disulfide relay-system CHCH-CHCH-like Cx9C domain-containing protein</fullName>
    </recommendedName>
</protein>
<dbReference type="OrthoDB" id="276296at2759"/>
<gene>
    <name evidence="2" type="ORF">ZYGR_0AF00460</name>
</gene>
<dbReference type="PROSITE" id="PS51808">
    <property type="entry name" value="CHCH"/>
    <property type="match status" value="1"/>
</dbReference>
<proteinExistence type="predicted"/>
<dbReference type="PANTHER" id="PTHR47106">
    <property type="entry name" value="COILED-COIL-HELIX-COILED-COIL-HELIX DOMAIN-CONTAINING PROTEIN 5"/>
    <property type="match status" value="1"/>
</dbReference>
<accession>A0A1Q3A771</accession>
<dbReference type="Pfam" id="PF16860">
    <property type="entry name" value="CX9C"/>
    <property type="match status" value="2"/>
</dbReference>
<sequence>MMSQLDQFIMEDVARYCPREFVEYHKCVSSNRDDMEKCTFRQRDLSRCIQGKVPSVKRVMEKCGSLMQNYEKCVRENMDTRTVNNCVPLLEQMRSCASEHALQGTITRPINEMVKDED</sequence>